<name>A0ABT4RS77_9ACTN</name>
<dbReference type="InterPro" id="IPR011251">
    <property type="entry name" value="Luciferase-like_dom"/>
</dbReference>
<proteinExistence type="predicted"/>
<dbReference type="PANTHER" id="PTHR43244">
    <property type="match status" value="1"/>
</dbReference>
<gene>
    <name evidence="3" type="ORF">OJ962_28395</name>
</gene>
<dbReference type="EMBL" id="JAPCID010000057">
    <property type="protein sequence ID" value="MDA0141447.1"/>
    <property type="molecule type" value="Genomic_DNA"/>
</dbReference>
<organism evidence="3 4">
    <name type="scientific">Solirubrobacter deserti</name>
    <dbReference type="NCBI Taxonomy" id="2282478"/>
    <lineage>
        <taxon>Bacteria</taxon>
        <taxon>Bacillati</taxon>
        <taxon>Actinomycetota</taxon>
        <taxon>Thermoleophilia</taxon>
        <taxon>Solirubrobacterales</taxon>
        <taxon>Solirubrobacteraceae</taxon>
        <taxon>Solirubrobacter</taxon>
    </lineage>
</organism>
<protein>
    <submittedName>
        <fullName evidence="3">LLM class flavin-dependent oxidoreductase</fullName>
    </submittedName>
</protein>
<evidence type="ECO:0000259" key="2">
    <source>
        <dbReference type="Pfam" id="PF00296"/>
    </source>
</evidence>
<sequence>MELWLHTFAVPGRVAETARWPEQAGFTGLLVADSHSLTAELWVELTLAAVATTRYRLGPGATNPRTRALGVTASAAATLHAESGGRVVLGVARGGSAVHSAGLRAPSVAEFQDDLDELQRLLNGGLQWLAQSDAPKVPVHVAASGPRVLAAAARQAEGVDLTLGADPDRLRDAVERVGDASVGAYLNVAVDDDRARARELVRGSTATFARFQGRTGHYDPARHGRASAPLARGLDDALIDHFAVAGPPEEVAERLAAIADAGVERLIVVPGSLDSDPIALARSNDRFAEAVLRSLVQPRSSGV</sequence>
<dbReference type="RefSeq" id="WP_202951960.1">
    <property type="nucleotide sequence ID" value="NZ_JAPCID010000057.1"/>
</dbReference>
<accession>A0ABT4RS77</accession>
<evidence type="ECO:0000256" key="1">
    <source>
        <dbReference type="ARBA" id="ARBA00023002"/>
    </source>
</evidence>
<evidence type="ECO:0000313" key="4">
    <source>
        <dbReference type="Proteomes" id="UP001147700"/>
    </source>
</evidence>
<dbReference type="InterPro" id="IPR036661">
    <property type="entry name" value="Luciferase-like_sf"/>
</dbReference>
<comment type="caution">
    <text evidence="3">The sequence shown here is derived from an EMBL/GenBank/DDBJ whole genome shotgun (WGS) entry which is preliminary data.</text>
</comment>
<dbReference type="Pfam" id="PF00296">
    <property type="entry name" value="Bac_luciferase"/>
    <property type="match status" value="1"/>
</dbReference>
<evidence type="ECO:0000313" key="3">
    <source>
        <dbReference type="EMBL" id="MDA0141447.1"/>
    </source>
</evidence>
<feature type="domain" description="Luciferase-like" evidence="2">
    <location>
        <begin position="10"/>
        <end position="264"/>
    </location>
</feature>
<reference evidence="3" key="1">
    <citation type="submission" date="2022-10" db="EMBL/GenBank/DDBJ databases">
        <title>The WGS of Solirubrobacter sp. CPCC 204708.</title>
        <authorList>
            <person name="Jiang Z."/>
        </authorList>
    </citation>
    <scope>NUCLEOTIDE SEQUENCE</scope>
    <source>
        <strain evidence="3">CPCC 204708</strain>
    </source>
</reference>
<keyword evidence="1" id="KW-0560">Oxidoreductase</keyword>
<dbReference type="Gene3D" id="3.20.20.30">
    <property type="entry name" value="Luciferase-like domain"/>
    <property type="match status" value="1"/>
</dbReference>
<dbReference type="Proteomes" id="UP001147700">
    <property type="component" value="Unassembled WGS sequence"/>
</dbReference>
<dbReference type="PANTHER" id="PTHR43244:SF1">
    <property type="entry name" value="5,10-METHYLENETETRAHYDROMETHANOPTERIN REDUCTASE"/>
    <property type="match status" value="1"/>
</dbReference>
<dbReference type="InterPro" id="IPR050564">
    <property type="entry name" value="F420-G6PD/mer"/>
</dbReference>
<dbReference type="SUPFAM" id="SSF51679">
    <property type="entry name" value="Bacterial luciferase-like"/>
    <property type="match status" value="1"/>
</dbReference>
<keyword evidence="4" id="KW-1185">Reference proteome</keyword>